<accession>A0AAD6GAD7</accession>
<dbReference type="AlphaFoldDB" id="A0AAD6GAD7"/>
<dbReference type="GO" id="GO:0016740">
    <property type="term" value="F:transferase activity"/>
    <property type="evidence" value="ECO:0007669"/>
    <property type="project" value="UniProtKB-KW"/>
</dbReference>
<protein>
    <recommendedName>
        <fullName evidence="7">Methyltransferase domain-containing protein</fullName>
    </recommendedName>
</protein>
<name>A0AAD6GAD7_9EURO</name>
<comment type="pathway">
    <text evidence="1">Secondary metabolite biosynthesis.</text>
</comment>
<keyword evidence="6" id="KW-1185">Reference proteome</keyword>
<dbReference type="InterPro" id="IPR029063">
    <property type="entry name" value="SAM-dependent_MTases_sf"/>
</dbReference>
<evidence type="ECO:0008006" key="7">
    <source>
        <dbReference type="Google" id="ProtNLM"/>
    </source>
</evidence>
<dbReference type="SUPFAM" id="SSF53335">
    <property type="entry name" value="S-adenosyl-L-methionine-dependent methyltransferases"/>
    <property type="match status" value="1"/>
</dbReference>
<keyword evidence="2" id="KW-0808">Transferase</keyword>
<dbReference type="Gene3D" id="3.40.50.150">
    <property type="entry name" value="Vaccinia Virus protein VP39"/>
    <property type="match status" value="1"/>
</dbReference>
<evidence type="ECO:0000256" key="3">
    <source>
        <dbReference type="ARBA" id="ARBA00022691"/>
    </source>
</evidence>
<dbReference type="InterPro" id="IPR051654">
    <property type="entry name" value="Meroterpenoid_MTases"/>
</dbReference>
<comment type="caution">
    <text evidence="5">The sequence shown here is derived from an EMBL/GenBank/DDBJ whole genome shotgun (WGS) entry which is preliminary data.</text>
</comment>
<dbReference type="PANTHER" id="PTHR35897">
    <property type="entry name" value="METHYLTRANSFERASE AUSD"/>
    <property type="match status" value="1"/>
</dbReference>
<sequence length="286" mass="32491">MADGYSKEDGPGEAPPGMMGGLIYCDALTEVTGRARNILEKWSDVPASEVVEHVNEMRDRAYKVFPWPSIGLYQFLSIYMLDFDCYPEILESIKKGAFFLDLGCCFAQEVRQVILDGAPPANVFGADLSSDFMNLGYDLFLDQDKLGARFIQSDIFDDQSALRTEFHGRLDVIHASNFFHVWEWGKTIEAAKHAVSLLSSKPGSVILGTQVGTKRARKVIFPHMKGRSAFFQNPTTWKRLWDVVQQDMGIQLDVQVTESYIPDKDEFQWPEELEFTRLHFVITRVS</sequence>
<evidence type="ECO:0000313" key="6">
    <source>
        <dbReference type="Proteomes" id="UP001220324"/>
    </source>
</evidence>
<reference evidence="5 6" key="1">
    <citation type="journal article" date="2023" name="IMA Fungus">
        <title>Comparative genomic study of the Penicillium genus elucidates a diverse pangenome and 15 lateral gene transfer events.</title>
        <authorList>
            <person name="Petersen C."/>
            <person name="Sorensen T."/>
            <person name="Nielsen M.R."/>
            <person name="Sondergaard T.E."/>
            <person name="Sorensen J.L."/>
            <person name="Fitzpatrick D.A."/>
            <person name="Frisvad J.C."/>
            <person name="Nielsen K.L."/>
        </authorList>
    </citation>
    <scope>NUCLEOTIDE SEQUENCE [LARGE SCALE GENOMIC DNA]</scope>
    <source>
        <strain evidence="5 6">IBT 35679</strain>
    </source>
</reference>
<evidence type="ECO:0000313" key="5">
    <source>
        <dbReference type="EMBL" id="KAJ5525037.1"/>
    </source>
</evidence>
<proteinExistence type="inferred from homology"/>
<dbReference type="PANTHER" id="PTHR35897:SF1">
    <property type="entry name" value="METHYLTRANSFERASE AUSD"/>
    <property type="match status" value="1"/>
</dbReference>
<organism evidence="5 6">
    <name type="scientific">Penicillium frequentans</name>
    <dbReference type="NCBI Taxonomy" id="3151616"/>
    <lineage>
        <taxon>Eukaryota</taxon>
        <taxon>Fungi</taxon>
        <taxon>Dikarya</taxon>
        <taxon>Ascomycota</taxon>
        <taxon>Pezizomycotina</taxon>
        <taxon>Eurotiomycetes</taxon>
        <taxon>Eurotiomycetidae</taxon>
        <taxon>Eurotiales</taxon>
        <taxon>Aspergillaceae</taxon>
        <taxon>Penicillium</taxon>
    </lineage>
</organism>
<gene>
    <name evidence="5" type="ORF">N7494_011687</name>
</gene>
<evidence type="ECO:0000256" key="2">
    <source>
        <dbReference type="ARBA" id="ARBA00022679"/>
    </source>
</evidence>
<evidence type="ECO:0000256" key="4">
    <source>
        <dbReference type="ARBA" id="ARBA00038314"/>
    </source>
</evidence>
<comment type="similarity">
    <text evidence="4">Belongs to the class I-like SAM-binding methyltransferase superfamily.</text>
</comment>
<dbReference type="Proteomes" id="UP001220324">
    <property type="component" value="Unassembled WGS sequence"/>
</dbReference>
<evidence type="ECO:0000256" key="1">
    <source>
        <dbReference type="ARBA" id="ARBA00005179"/>
    </source>
</evidence>
<dbReference type="EMBL" id="JAQIZZ010000008">
    <property type="protein sequence ID" value="KAJ5525037.1"/>
    <property type="molecule type" value="Genomic_DNA"/>
</dbReference>
<keyword evidence="3" id="KW-0949">S-adenosyl-L-methionine</keyword>